<dbReference type="RefSeq" id="WP_164038000.1">
    <property type="nucleotide sequence ID" value="NZ_JAAGNZ010000001.1"/>
</dbReference>
<comment type="caution">
    <text evidence="2">The sequence shown here is derived from an EMBL/GenBank/DDBJ whole genome shotgun (WGS) entry which is preliminary data.</text>
</comment>
<reference evidence="2 3" key="1">
    <citation type="submission" date="2020-02" db="EMBL/GenBank/DDBJ databases">
        <title>Draft genome sequence of two Spirosoma agri KCTC 52727 and Spirosoma terrae KCTC 52035.</title>
        <authorList>
            <person name="Rojas J."/>
            <person name="Ambika Manirajan B."/>
            <person name="Ratering S."/>
            <person name="Suarez C."/>
            <person name="Schnell S."/>
        </authorList>
    </citation>
    <scope>NUCLEOTIDE SEQUENCE [LARGE SCALE GENOMIC DNA]</scope>
    <source>
        <strain evidence="2 3">KCTC 52727</strain>
    </source>
</reference>
<dbReference type="Proteomes" id="UP000477386">
    <property type="component" value="Unassembled WGS sequence"/>
</dbReference>
<sequence length="56" mass="6132">MSREANEAGHLSRSRALAESGQQRVGPATGIKFSRDVTDFIRIETGEGQRRTVTLS</sequence>
<protein>
    <submittedName>
        <fullName evidence="2">Uncharacterized protein</fullName>
    </submittedName>
</protein>
<organism evidence="2 3">
    <name type="scientific">Spirosoma agri</name>
    <dbReference type="NCBI Taxonomy" id="1987381"/>
    <lineage>
        <taxon>Bacteria</taxon>
        <taxon>Pseudomonadati</taxon>
        <taxon>Bacteroidota</taxon>
        <taxon>Cytophagia</taxon>
        <taxon>Cytophagales</taxon>
        <taxon>Cytophagaceae</taxon>
        <taxon>Spirosoma</taxon>
    </lineage>
</organism>
<evidence type="ECO:0000256" key="1">
    <source>
        <dbReference type="SAM" id="MobiDB-lite"/>
    </source>
</evidence>
<name>A0A6M0IIH9_9BACT</name>
<feature type="region of interest" description="Disordered" evidence="1">
    <location>
        <begin position="1"/>
        <end position="31"/>
    </location>
</feature>
<proteinExistence type="predicted"/>
<evidence type="ECO:0000313" key="3">
    <source>
        <dbReference type="Proteomes" id="UP000477386"/>
    </source>
</evidence>
<accession>A0A6M0IIH9</accession>
<dbReference type="AlphaFoldDB" id="A0A6M0IIH9"/>
<evidence type="ECO:0000313" key="2">
    <source>
        <dbReference type="EMBL" id="NEU67642.1"/>
    </source>
</evidence>
<keyword evidence="3" id="KW-1185">Reference proteome</keyword>
<dbReference type="EMBL" id="JAAGNZ010000001">
    <property type="protein sequence ID" value="NEU67642.1"/>
    <property type="molecule type" value="Genomic_DNA"/>
</dbReference>
<gene>
    <name evidence="2" type="ORF">GK091_12180</name>
</gene>